<gene>
    <name evidence="1" type="ORF">DNTS_002846</name>
</gene>
<accession>A0A553QZH5</accession>
<organism evidence="1 2">
    <name type="scientific">Danionella cerebrum</name>
    <dbReference type="NCBI Taxonomy" id="2873325"/>
    <lineage>
        <taxon>Eukaryota</taxon>
        <taxon>Metazoa</taxon>
        <taxon>Chordata</taxon>
        <taxon>Craniata</taxon>
        <taxon>Vertebrata</taxon>
        <taxon>Euteleostomi</taxon>
        <taxon>Actinopterygii</taxon>
        <taxon>Neopterygii</taxon>
        <taxon>Teleostei</taxon>
        <taxon>Ostariophysi</taxon>
        <taxon>Cypriniformes</taxon>
        <taxon>Danionidae</taxon>
        <taxon>Danioninae</taxon>
        <taxon>Danionella</taxon>
    </lineage>
</organism>
<protein>
    <submittedName>
        <fullName evidence="1">Uncharacterized protein</fullName>
    </submittedName>
</protein>
<proteinExistence type="predicted"/>
<sequence>MEKKISCCLQANRRLARSIARPCASLTTVQQVRTRHLLRPPVADRECPESNQTDPCILNRTCFNYHYNVSSGSHSH</sequence>
<dbReference type="AlphaFoldDB" id="A0A553QZH5"/>
<name>A0A553QZH5_9TELE</name>
<dbReference type="EMBL" id="SRMA01025377">
    <property type="protein sequence ID" value="TRY95361.1"/>
    <property type="molecule type" value="Genomic_DNA"/>
</dbReference>
<evidence type="ECO:0000313" key="1">
    <source>
        <dbReference type="EMBL" id="TRY95361.1"/>
    </source>
</evidence>
<keyword evidence="2" id="KW-1185">Reference proteome</keyword>
<evidence type="ECO:0000313" key="2">
    <source>
        <dbReference type="Proteomes" id="UP000316079"/>
    </source>
</evidence>
<dbReference type="Proteomes" id="UP000316079">
    <property type="component" value="Unassembled WGS sequence"/>
</dbReference>
<reference evidence="1 2" key="1">
    <citation type="journal article" date="2019" name="Sci. Data">
        <title>Hybrid genome assembly and annotation of Danionella translucida.</title>
        <authorList>
            <person name="Kadobianskyi M."/>
            <person name="Schulze L."/>
            <person name="Schuelke M."/>
            <person name="Judkewitz B."/>
        </authorList>
    </citation>
    <scope>NUCLEOTIDE SEQUENCE [LARGE SCALE GENOMIC DNA]</scope>
    <source>
        <strain evidence="1 2">Bolton</strain>
    </source>
</reference>
<comment type="caution">
    <text evidence="1">The sequence shown here is derived from an EMBL/GenBank/DDBJ whole genome shotgun (WGS) entry which is preliminary data.</text>
</comment>